<evidence type="ECO:0000259" key="5">
    <source>
        <dbReference type="PROSITE" id="PS51935"/>
    </source>
</evidence>
<proteinExistence type="inferred from homology"/>
<dbReference type="Proteomes" id="UP001108025">
    <property type="component" value="Unassembled WGS sequence"/>
</dbReference>
<name>A0A9Q3YVB6_9FLAO</name>
<keyword evidence="2" id="KW-0645">Protease</keyword>
<dbReference type="Gene3D" id="1.10.101.10">
    <property type="entry name" value="PGBD-like superfamily/PGBD"/>
    <property type="match status" value="1"/>
</dbReference>
<dbReference type="AlphaFoldDB" id="A0A9Q3YVB6"/>
<dbReference type="SUPFAM" id="SSF54001">
    <property type="entry name" value="Cysteine proteinases"/>
    <property type="match status" value="1"/>
</dbReference>
<evidence type="ECO:0000256" key="2">
    <source>
        <dbReference type="ARBA" id="ARBA00022670"/>
    </source>
</evidence>
<sequence length="220" mass="24985">MATGKELLNIANQHVGEKYEFGANVPFDNPNYKGPWDCAEFISWVVFQTTNFKIGIRGKESYTGYWEKDIKTHCTEISISEAAQTYGAILLRSPGFKNIDIGHIVFSDGNGGTIEAKSKNDGVCKSKIIGRKWEYGLLINNVQYDINNDFIFDYQNPPFNFYVSSPVMKNKIVKETKENLQKLNLFHGEITDEYNTEIAQAVTNFQRTKGIVVDGVPYHF</sequence>
<protein>
    <submittedName>
        <fullName evidence="6">Peptidoglycan-binding protein</fullName>
    </submittedName>
</protein>
<dbReference type="GO" id="GO:0008234">
    <property type="term" value="F:cysteine-type peptidase activity"/>
    <property type="evidence" value="ECO:0007669"/>
    <property type="project" value="UniProtKB-KW"/>
</dbReference>
<dbReference type="EMBL" id="JAJNAY010000001">
    <property type="protein sequence ID" value="MCD1116819.1"/>
    <property type="molecule type" value="Genomic_DNA"/>
</dbReference>
<evidence type="ECO:0000256" key="4">
    <source>
        <dbReference type="ARBA" id="ARBA00022807"/>
    </source>
</evidence>
<gene>
    <name evidence="6" type="ORF">LO744_08110</name>
</gene>
<dbReference type="InterPro" id="IPR000064">
    <property type="entry name" value="NLP_P60_dom"/>
</dbReference>
<dbReference type="RefSeq" id="WP_230668586.1">
    <property type="nucleotide sequence ID" value="NZ_JAJNAY010000001.1"/>
</dbReference>
<evidence type="ECO:0000313" key="6">
    <source>
        <dbReference type="EMBL" id="MCD1116819.1"/>
    </source>
</evidence>
<dbReference type="InterPro" id="IPR036365">
    <property type="entry name" value="PGBD-like_sf"/>
</dbReference>
<dbReference type="SUPFAM" id="SSF47090">
    <property type="entry name" value="PGBD-like"/>
    <property type="match status" value="1"/>
</dbReference>
<keyword evidence="3" id="KW-0378">Hydrolase</keyword>
<feature type="domain" description="NlpC/P60" evidence="5">
    <location>
        <begin position="1"/>
        <end position="145"/>
    </location>
</feature>
<evidence type="ECO:0000256" key="1">
    <source>
        <dbReference type="ARBA" id="ARBA00007074"/>
    </source>
</evidence>
<keyword evidence="7" id="KW-1185">Reference proteome</keyword>
<comment type="similarity">
    <text evidence="1">Belongs to the peptidase C40 family.</text>
</comment>
<dbReference type="GO" id="GO:0006508">
    <property type="term" value="P:proteolysis"/>
    <property type="evidence" value="ECO:0007669"/>
    <property type="project" value="UniProtKB-KW"/>
</dbReference>
<dbReference type="InterPro" id="IPR002477">
    <property type="entry name" value="Peptidoglycan-bd-like"/>
</dbReference>
<dbReference type="InterPro" id="IPR038765">
    <property type="entry name" value="Papain-like_cys_pep_sf"/>
</dbReference>
<accession>A0A9Q3YVB6</accession>
<evidence type="ECO:0000313" key="7">
    <source>
        <dbReference type="Proteomes" id="UP001108025"/>
    </source>
</evidence>
<dbReference type="PROSITE" id="PS51935">
    <property type="entry name" value="NLPC_P60"/>
    <property type="match status" value="1"/>
</dbReference>
<keyword evidence="4" id="KW-0788">Thiol protease</keyword>
<dbReference type="InterPro" id="IPR036366">
    <property type="entry name" value="PGBDSf"/>
</dbReference>
<evidence type="ECO:0000256" key="3">
    <source>
        <dbReference type="ARBA" id="ARBA00022801"/>
    </source>
</evidence>
<reference evidence="6" key="1">
    <citation type="submission" date="2021-11" db="EMBL/GenBank/DDBJ databases">
        <title>Description of novel Chryseobacterium species.</title>
        <authorList>
            <person name="Saticioglu I.B."/>
            <person name="Ay H."/>
            <person name="Altun S."/>
            <person name="Duman M."/>
        </authorList>
    </citation>
    <scope>NUCLEOTIDE SEQUENCE</scope>
    <source>
        <strain evidence="6">C-17</strain>
    </source>
</reference>
<dbReference type="Gene3D" id="3.90.1720.10">
    <property type="entry name" value="endopeptidase domain like (from Nostoc punctiforme)"/>
    <property type="match status" value="1"/>
</dbReference>
<organism evidence="6 7">
    <name type="scientific">Chryseobacterium turcicum</name>
    <dbReference type="NCBI Taxonomy" id="2898076"/>
    <lineage>
        <taxon>Bacteria</taxon>
        <taxon>Pseudomonadati</taxon>
        <taxon>Bacteroidota</taxon>
        <taxon>Flavobacteriia</taxon>
        <taxon>Flavobacteriales</taxon>
        <taxon>Weeksellaceae</taxon>
        <taxon>Chryseobacterium group</taxon>
        <taxon>Chryseobacterium</taxon>
    </lineage>
</organism>
<dbReference type="Pfam" id="PF01471">
    <property type="entry name" value="PG_binding_1"/>
    <property type="match status" value="1"/>
</dbReference>
<comment type="caution">
    <text evidence="6">The sequence shown here is derived from an EMBL/GenBank/DDBJ whole genome shotgun (WGS) entry which is preliminary data.</text>
</comment>